<name>A0A3D8S035_9HELO</name>
<comment type="caution">
    <text evidence="3">The sequence shown here is derived from an EMBL/GenBank/DDBJ whole genome shotgun (WGS) entry which is preliminary data.</text>
</comment>
<protein>
    <submittedName>
        <fullName evidence="3">Putative carboxy-cis,cis-muconate cyclase</fullName>
    </submittedName>
</protein>
<accession>A0A3D8S035</accession>
<dbReference type="Pfam" id="PF10282">
    <property type="entry name" value="Lactonase"/>
    <property type="match status" value="1"/>
</dbReference>
<comment type="similarity">
    <text evidence="1">Belongs to the cycloisomerase 2 family.</text>
</comment>
<keyword evidence="4" id="KW-1185">Reference proteome</keyword>
<dbReference type="OrthoDB" id="423498at2759"/>
<organism evidence="3 4">
    <name type="scientific">Coleophoma cylindrospora</name>
    <dbReference type="NCBI Taxonomy" id="1849047"/>
    <lineage>
        <taxon>Eukaryota</taxon>
        <taxon>Fungi</taxon>
        <taxon>Dikarya</taxon>
        <taxon>Ascomycota</taxon>
        <taxon>Pezizomycotina</taxon>
        <taxon>Leotiomycetes</taxon>
        <taxon>Helotiales</taxon>
        <taxon>Dermateaceae</taxon>
        <taxon>Coleophoma</taxon>
    </lineage>
</organism>
<gene>
    <name evidence="3" type="ORF">BP6252_04293</name>
</gene>
<evidence type="ECO:0000313" key="4">
    <source>
        <dbReference type="Proteomes" id="UP000256645"/>
    </source>
</evidence>
<feature type="signal peptide" evidence="2">
    <location>
        <begin position="1"/>
        <end position="19"/>
    </location>
</feature>
<dbReference type="InterPro" id="IPR050282">
    <property type="entry name" value="Cycloisomerase_2"/>
</dbReference>
<dbReference type="Gene3D" id="2.130.10.10">
    <property type="entry name" value="YVTN repeat-like/Quinoprotein amine dehydrogenase"/>
    <property type="match status" value="1"/>
</dbReference>
<dbReference type="PANTHER" id="PTHR30344">
    <property type="entry name" value="6-PHOSPHOGLUCONOLACTONASE-RELATED"/>
    <property type="match status" value="1"/>
</dbReference>
<keyword evidence="2" id="KW-0732">Signal</keyword>
<dbReference type="InterPro" id="IPR015943">
    <property type="entry name" value="WD40/YVTN_repeat-like_dom_sf"/>
</dbReference>
<sequence>MLSFTPTLLLGLYAGQALGAVHHMFSGVFSGTDIYAIEFDDEANTLTAANNITSIASSSKWIAIDALKKNLYVANGAQYDSYTITNSTGLEYVSSVSVDSSCSNLNYIVASSVSPYVVFGAPYSTGCAGNMLTVDSTGALSAIVGNMTYGSGSGVHGLALSADDKFVYSADDMGNAVWVHSYDTTTDEVTEVQYLAAPTGADPRHMAIDPRGAYAYVLFEASSEIGVYARDNSTGMLTYTNTTYPLLPTGFTNATSSYWADEVVFSYSADGTPKYMYAATRSRTTTIPGYVSAFSLDSNTGAIIDQLFLTETTGSGGSANSVTAALFSEEYFAITDSGSNFIEMWKITANGTSSATASAVAHFAMDSGPSTVVMYD</sequence>
<dbReference type="SUPFAM" id="SSF75011">
    <property type="entry name" value="3-carboxy-cis,cis-mucoante lactonizing enzyme"/>
    <property type="match status" value="1"/>
</dbReference>
<evidence type="ECO:0000256" key="2">
    <source>
        <dbReference type="SAM" id="SignalP"/>
    </source>
</evidence>
<reference evidence="3 4" key="1">
    <citation type="journal article" date="2018" name="IMA Fungus">
        <title>IMA Genome-F 9: Draft genome sequence of Annulohypoxylon stygium, Aspergillus mulundensis, Berkeleyomyces basicola (syn. Thielaviopsis basicola), Ceratocystis smalleyi, two Cercospora beticola strains, Coleophoma cylindrospora, Fusarium fracticaudum, Phialophora cf. hyalina, and Morchella septimelata.</title>
        <authorList>
            <person name="Wingfield B.D."/>
            <person name="Bills G.F."/>
            <person name="Dong Y."/>
            <person name="Huang W."/>
            <person name="Nel W.J."/>
            <person name="Swalarsk-Parry B.S."/>
            <person name="Vaghefi N."/>
            <person name="Wilken P.M."/>
            <person name="An Z."/>
            <person name="de Beer Z.W."/>
            <person name="De Vos L."/>
            <person name="Chen L."/>
            <person name="Duong T.A."/>
            <person name="Gao Y."/>
            <person name="Hammerbacher A."/>
            <person name="Kikkert J.R."/>
            <person name="Li Y."/>
            <person name="Li H."/>
            <person name="Li K."/>
            <person name="Li Q."/>
            <person name="Liu X."/>
            <person name="Ma X."/>
            <person name="Naidoo K."/>
            <person name="Pethybridge S.J."/>
            <person name="Sun J."/>
            <person name="Steenkamp E.T."/>
            <person name="van der Nest M.A."/>
            <person name="van Wyk S."/>
            <person name="Wingfield M.J."/>
            <person name="Xiong C."/>
            <person name="Yue Q."/>
            <person name="Zhang X."/>
        </authorList>
    </citation>
    <scope>NUCLEOTIDE SEQUENCE [LARGE SCALE GENOMIC DNA]</scope>
    <source>
        <strain evidence="3 4">BP6252</strain>
    </source>
</reference>
<dbReference type="GO" id="GO:0017057">
    <property type="term" value="F:6-phosphogluconolactonase activity"/>
    <property type="evidence" value="ECO:0007669"/>
    <property type="project" value="TreeGrafter"/>
</dbReference>
<proteinExistence type="inferred from homology"/>
<dbReference type="InterPro" id="IPR019405">
    <property type="entry name" value="Lactonase_7-beta_prop"/>
</dbReference>
<dbReference type="PANTHER" id="PTHR30344:SF4">
    <property type="entry name" value="CYCLASE, PUTATIVE (AFU_ORTHOLOGUE AFUA_6G11580)-RELATED"/>
    <property type="match status" value="1"/>
</dbReference>
<feature type="chain" id="PRO_5017563316" evidence="2">
    <location>
        <begin position="20"/>
        <end position="376"/>
    </location>
</feature>
<evidence type="ECO:0000256" key="1">
    <source>
        <dbReference type="ARBA" id="ARBA00005564"/>
    </source>
</evidence>
<dbReference type="AlphaFoldDB" id="A0A3D8S035"/>
<dbReference type="Proteomes" id="UP000256645">
    <property type="component" value="Unassembled WGS sequence"/>
</dbReference>
<dbReference type="STRING" id="1849047.A0A3D8S035"/>
<dbReference type="EMBL" id="PDLM01000004">
    <property type="protein sequence ID" value="RDW79655.1"/>
    <property type="molecule type" value="Genomic_DNA"/>
</dbReference>
<evidence type="ECO:0000313" key="3">
    <source>
        <dbReference type="EMBL" id="RDW79655.1"/>
    </source>
</evidence>